<accession>A0A1G9ZFD2</accession>
<protein>
    <recommendedName>
        <fullName evidence="3">Universal stress protein family protein</fullName>
    </recommendedName>
</protein>
<gene>
    <name evidence="1" type="ORF">SAMN04488516_1016</name>
</gene>
<dbReference type="EMBL" id="FNIN01000001">
    <property type="protein sequence ID" value="SDN20120.1"/>
    <property type="molecule type" value="Genomic_DNA"/>
</dbReference>
<dbReference type="AlphaFoldDB" id="A0A1G9ZFD2"/>
<proteinExistence type="predicted"/>
<evidence type="ECO:0008006" key="3">
    <source>
        <dbReference type="Google" id="ProtNLM"/>
    </source>
</evidence>
<evidence type="ECO:0000313" key="2">
    <source>
        <dbReference type="Proteomes" id="UP000199602"/>
    </source>
</evidence>
<evidence type="ECO:0000313" key="1">
    <source>
        <dbReference type="EMBL" id="SDN20120.1"/>
    </source>
</evidence>
<keyword evidence="2" id="KW-1185">Reference proteome</keyword>
<dbReference type="STRING" id="206665.SAMN04488516_1016"/>
<name>A0A1G9ZFD2_9BACT</name>
<dbReference type="RefSeq" id="WP_092061474.1">
    <property type="nucleotide sequence ID" value="NZ_FNIN01000001.1"/>
</dbReference>
<dbReference type="Proteomes" id="UP000199602">
    <property type="component" value="Unassembled WGS sequence"/>
</dbReference>
<sequence>MNTILLANQGFKADRKALQYACNLSQEMKANLSILEIIPFNKPKNNLEKLKNNLKKIRMFLEDRMVNITYAESLSLEDYKKIIYQEVKSINSNLPNKNLIKPEIYIQQGSLIKEIKNFVNKHRDVLMTILPVYAFKLNHKGLCQLKKELDIPLVLIK</sequence>
<reference evidence="1 2" key="1">
    <citation type="submission" date="2016-10" db="EMBL/GenBank/DDBJ databases">
        <authorList>
            <person name="de Groot N.N."/>
        </authorList>
    </citation>
    <scope>NUCLEOTIDE SEQUENCE [LARGE SCALE GENOMIC DNA]</scope>
    <source>
        <strain evidence="1 2">DSM 15269</strain>
    </source>
</reference>
<organism evidence="1 2">
    <name type="scientific">Desulfonauticus submarinus</name>
    <dbReference type="NCBI Taxonomy" id="206665"/>
    <lineage>
        <taxon>Bacteria</taxon>
        <taxon>Pseudomonadati</taxon>
        <taxon>Thermodesulfobacteriota</taxon>
        <taxon>Desulfovibrionia</taxon>
        <taxon>Desulfovibrionales</taxon>
        <taxon>Desulfonauticaceae</taxon>
        <taxon>Desulfonauticus</taxon>
    </lineage>
</organism>